<evidence type="ECO:0000256" key="6">
    <source>
        <dbReference type="ARBA" id="ARBA00022970"/>
    </source>
</evidence>
<gene>
    <name evidence="8" type="ORF">FOC81_05555</name>
</gene>
<keyword evidence="3" id="KW-1003">Cell membrane</keyword>
<dbReference type="EMBL" id="CP054569">
    <property type="protein sequence ID" value="QKQ51177.1"/>
    <property type="molecule type" value="Genomic_DNA"/>
</dbReference>
<dbReference type="SUPFAM" id="SSF52540">
    <property type="entry name" value="P-loop containing nucleoside triphosphate hydrolases"/>
    <property type="match status" value="1"/>
</dbReference>
<dbReference type="CDD" id="cd03224">
    <property type="entry name" value="ABC_TM1139_LivF_branched"/>
    <property type="match status" value="1"/>
</dbReference>
<evidence type="ECO:0000259" key="7">
    <source>
        <dbReference type="PROSITE" id="PS50893"/>
    </source>
</evidence>
<organism evidence="8 9">
    <name type="scientific">Achromobacter denitrificans</name>
    <name type="common">Alcaligenes denitrificans</name>
    <dbReference type="NCBI Taxonomy" id="32002"/>
    <lineage>
        <taxon>Bacteria</taxon>
        <taxon>Pseudomonadati</taxon>
        <taxon>Pseudomonadota</taxon>
        <taxon>Betaproteobacteria</taxon>
        <taxon>Burkholderiales</taxon>
        <taxon>Alcaligenaceae</taxon>
        <taxon>Achromobacter</taxon>
    </lineage>
</organism>
<dbReference type="InterPro" id="IPR052156">
    <property type="entry name" value="BCAA_Transport_ATP-bd_LivF"/>
</dbReference>
<dbReference type="InterPro" id="IPR027417">
    <property type="entry name" value="P-loop_NTPase"/>
</dbReference>
<name>A0A6N0JW32_ACHDE</name>
<dbReference type="InterPro" id="IPR003439">
    <property type="entry name" value="ABC_transporter-like_ATP-bd"/>
</dbReference>
<reference evidence="8 9" key="1">
    <citation type="submission" date="2020-05" db="EMBL/GenBank/DDBJ databases">
        <title>FDA dAtabase for Regulatory Grade micrObial Sequences (FDA-ARGOS): Supporting development and validation of Infectious Disease Dx tests.</title>
        <authorList>
            <person name="Sproer C."/>
            <person name="Gronow S."/>
            <person name="Severitt S."/>
            <person name="Schroder I."/>
            <person name="Tallon L."/>
            <person name="Sadzewicz L."/>
            <person name="Zhao X."/>
            <person name="Vavikolanu K."/>
            <person name="Mehta A."/>
            <person name="Aluvathingal J."/>
            <person name="Nadendla S."/>
            <person name="Myers T."/>
            <person name="Yan Y."/>
            <person name="Sichtig H."/>
        </authorList>
    </citation>
    <scope>NUCLEOTIDE SEQUENCE [LARGE SCALE GENOMIC DNA]</scope>
    <source>
        <strain evidence="8 9">FDAARGOS_787</strain>
    </source>
</reference>
<dbReference type="GO" id="GO:0015658">
    <property type="term" value="F:branched-chain amino acid transmembrane transporter activity"/>
    <property type="evidence" value="ECO:0007669"/>
    <property type="project" value="TreeGrafter"/>
</dbReference>
<proteinExistence type="inferred from homology"/>
<sequence>MVEVESVMAGYTREIDILCGMSLQVGLAEIVTLLGPNGCGKSTLLKTIAGFLIPHTGSIRIGGEDVTRMHVRDKVRSRGLGYVPQTENVFNALSVQDNLLVGGYYLPKAVCRQRLEGLCERYPVLGRKLHAPAASLSGGERQILALARALMPDPRLLLLDEPSAGLSPKMLNEVFEAIQRIRELEGVTILMVEQNAVEALHISDRAYVLSMGTVALTGDAARLLEDERMRELYLGGRASD</sequence>
<keyword evidence="4" id="KW-0547">Nucleotide-binding</keyword>
<comment type="similarity">
    <text evidence="1">Belongs to the ABC transporter superfamily.</text>
</comment>
<keyword evidence="5 8" id="KW-0067">ATP-binding</keyword>
<dbReference type="AlphaFoldDB" id="A0A6N0JW32"/>
<dbReference type="PANTHER" id="PTHR43820:SF4">
    <property type="entry name" value="HIGH-AFFINITY BRANCHED-CHAIN AMINO ACID TRANSPORT ATP-BINDING PROTEIN LIVF"/>
    <property type="match status" value="1"/>
</dbReference>
<dbReference type="RefSeq" id="WP_062682071.1">
    <property type="nucleotide sequence ID" value="NZ_CADIJN010000007.1"/>
</dbReference>
<evidence type="ECO:0000313" key="9">
    <source>
        <dbReference type="Proteomes" id="UP000509782"/>
    </source>
</evidence>
<dbReference type="GO" id="GO:0015807">
    <property type="term" value="P:L-amino acid transport"/>
    <property type="evidence" value="ECO:0007669"/>
    <property type="project" value="TreeGrafter"/>
</dbReference>
<dbReference type="InterPro" id="IPR003593">
    <property type="entry name" value="AAA+_ATPase"/>
</dbReference>
<evidence type="ECO:0000256" key="4">
    <source>
        <dbReference type="ARBA" id="ARBA00022741"/>
    </source>
</evidence>
<evidence type="ECO:0000256" key="5">
    <source>
        <dbReference type="ARBA" id="ARBA00022840"/>
    </source>
</evidence>
<dbReference type="GO" id="GO:0005524">
    <property type="term" value="F:ATP binding"/>
    <property type="evidence" value="ECO:0007669"/>
    <property type="project" value="UniProtKB-KW"/>
</dbReference>
<evidence type="ECO:0000256" key="2">
    <source>
        <dbReference type="ARBA" id="ARBA00022448"/>
    </source>
</evidence>
<protein>
    <submittedName>
        <fullName evidence="8">ABC transporter ATP-binding protein</fullName>
    </submittedName>
</protein>
<evidence type="ECO:0000313" key="8">
    <source>
        <dbReference type="EMBL" id="QKQ51177.1"/>
    </source>
</evidence>
<feature type="domain" description="ABC transporter" evidence="7">
    <location>
        <begin position="2"/>
        <end position="236"/>
    </location>
</feature>
<evidence type="ECO:0000256" key="1">
    <source>
        <dbReference type="ARBA" id="ARBA00005417"/>
    </source>
</evidence>
<evidence type="ECO:0000256" key="3">
    <source>
        <dbReference type="ARBA" id="ARBA00022475"/>
    </source>
</evidence>
<keyword evidence="2" id="KW-0813">Transport</keyword>
<keyword evidence="3" id="KW-0472">Membrane</keyword>
<keyword evidence="6" id="KW-0029">Amino-acid transport</keyword>
<dbReference type="GeneID" id="92845048"/>
<dbReference type="Gene3D" id="3.40.50.300">
    <property type="entry name" value="P-loop containing nucleotide triphosphate hydrolases"/>
    <property type="match status" value="1"/>
</dbReference>
<dbReference type="PANTHER" id="PTHR43820">
    <property type="entry name" value="HIGH-AFFINITY BRANCHED-CHAIN AMINO ACID TRANSPORT ATP-BINDING PROTEIN LIVF"/>
    <property type="match status" value="1"/>
</dbReference>
<accession>A0A6N0JW32</accession>
<dbReference type="SMART" id="SM00382">
    <property type="entry name" value="AAA"/>
    <property type="match status" value="1"/>
</dbReference>
<dbReference type="PROSITE" id="PS50893">
    <property type="entry name" value="ABC_TRANSPORTER_2"/>
    <property type="match status" value="1"/>
</dbReference>
<dbReference type="Proteomes" id="UP000509782">
    <property type="component" value="Chromosome"/>
</dbReference>
<dbReference type="Pfam" id="PF00005">
    <property type="entry name" value="ABC_tran"/>
    <property type="match status" value="1"/>
</dbReference>
<dbReference type="GO" id="GO:0016887">
    <property type="term" value="F:ATP hydrolysis activity"/>
    <property type="evidence" value="ECO:0007669"/>
    <property type="project" value="InterPro"/>
</dbReference>